<name>A0AAW0IYN6_QUESU</name>
<feature type="region of interest" description="Disordered" evidence="1">
    <location>
        <begin position="81"/>
        <end position="100"/>
    </location>
</feature>
<dbReference type="EMBL" id="PKMF04000776">
    <property type="protein sequence ID" value="KAK7819585.1"/>
    <property type="molecule type" value="Genomic_DNA"/>
</dbReference>
<evidence type="ECO:0000313" key="3">
    <source>
        <dbReference type="Proteomes" id="UP000237347"/>
    </source>
</evidence>
<sequence>NPRARAFAAHTKVWARGLTTLIKLFIIKSRANKPTSTTKLWPVTNWESSEARNTTASATFFGISTPPFKFELDSNTLSTSSSLSNPNMSFSSGVPTAPGETQFTRIPYEPTCKLADLTNPNTATNTRRHARCANYAPPHTPFHHRLRRVLHAPHHPTCVHRHELVVSRQVYVQHGLFARVDRSSHAHVAEHDVELSIRIDCGVYQRFHLFLVADIAVDIGAYVGADRCGDVLALLVLDVGDDDGSCTVCGELASRGLTHAACSASDYGHLALELVLWSCGVCHFVCSC</sequence>
<keyword evidence="3" id="KW-1185">Reference proteome</keyword>
<comment type="caution">
    <text evidence="2">The sequence shown here is derived from an EMBL/GenBank/DDBJ whole genome shotgun (WGS) entry which is preliminary data.</text>
</comment>
<organism evidence="2 3">
    <name type="scientific">Quercus suber</name>
    <name type="common">Cork oak</name>
    <dbReference type="NCBI Taxonomy" id="58331"/>
    <lineage>
        <taxon>Eukaryota</taxon>
        <taxon>Viridiplantae</taxon>
        <taxon>Streptophyta</taxon>
        <taxon>Embryophyta</taxon>
        <taxon>Tracheophyta</taxon>
        <taxon>Spermatophyta</taxon>
        <taxon>Magnoliopsida</taxon>
        <taxon>eudicotyledons</taxon>
        <taxon>Gunneridae</taxon>
        <taxon>Pentapetalae</taxon>
        <taxon>rosids</taxon>
        <taxon>fabids</taxon>
        <taxon>Fagales</taxon>
        <taxon>Fagaceae</taxon>
        <taxon>Quercus</taxon>
    </lineage>
</organism>
<evidence type="ECO:0000256" key="1">
    <source>
        <dbReference type="SAM" id="MobiDB-lite"/>
    </source>
</evidence>
<accession>A0AAW0IYN6</accession>
<reference evidence="2 3" key="1">
    <citation type="journal article" date="2018" name="Sci. Data">
        <title>The draft genome sequence of cork oak.</title>
        <authorList>
            <person name="Ramos A.M."/>
            <person name="Usie A."/>
            <person name="Barbosa P."/>
            <person name="Barros P.M."/>
            <person name="Capote T."/>
            <person name="Chaves I."/>
            <person name="Simoes F."/>
            <person name="Abreu I."/>
            <person name="Carrasquinho I."/>
            <person name="Faro C."/>
            <person name="Guimaraes J.B."/>
            <person name="Mendonca D."/>
            <person name="Nobrega F."/>
            <person name="Rodrigues L."/>
            <person name="Saibo N.J.M."/>
            <person name="Varela M.C."/>
            <person name="Egas C."/>
            <person name="Matos J."/>
            <person name="Miguel C.M."/>
            <person name="Oliveira M.M."/>
            <person name="Ricardo C.P."/>
            <person name="Goncalves S."/>
        </authorList>
    </citation>
    <scope>NUCLEOTIDE SEQUENCE [LARGE SCALE GENOMIC DNA]</scope>
    <source>
        <strain evidence="3">cv. HL8</strain>
    </source>
</reference>
<gene>
    <name evidence="2" type="ORF">CFP56_040147</name>
</gene>
<protein>
    <submittedName>
        <fullName evidence="2">Uncharacterized protein</fullName>
    </submittedName>
</protein>
<evidence type="ECO:0000313" key="2">
    <source>
        <dbReference type="EMBL" id="KAK7819585.1"/>
    </source>
</evidence>
<dbReference type="Proteomes" id="UP000237347">
    <property type="component" value="Unassembled WGS sequence"/>
</dbReference>
<dbReference type="AlphaFoldDB" id="A0AAW0IYN6"/>
<proteinExistence type="predicted"/>
<feature type="non-terminal residue" evidence="2">
    <location>
        <position position="1"/>
    </location>
</feature>
<feature type="compositionally biased region" description="Low complexity" evidence="1">
    <location>
        <begin position="81"/>
        <end position="92"/>
    </location>
</feature>